<evidence type="ECO:0000313" key="3">
    <source>
        <dbReference type="EMBL" id="EEP79923.1"/>
    </source>
</evidence>
<evidence type="ECO:0000256" key="1">
    <source>
        <dbReference type="SAM" id="MobiDB-lite"/>
    </source>
</evidence>
<evidence type="ECO:0000313" key="4">
    <source>
        <dbReference type="Proteomes" id="UP000002058"/>
    </source>
</evidence>
<sequence>MASAPSNEAACQALLDFVTDGRFPDSERLVSADFPLEIIPTELQEIAKAKKAVENEISTLSRETATSIDDWITQAKQLHLDIEHSRLAAREIVALHEKGRELRDRVADAQSAVDGLHGEIAFNGALLQTLEAARVIDEKAGEARLALDSGHWIRAIELVQEVQGSLSGTKLPENTNVVKLLSTKATELRTGIANALRAEWDSLIRIDATSSEPTVTSNDSGRFADMLAGLSRLQISDSVFQSFEQDLINHIIKPVISPPAVSQGRIFSIDKDCLRLKQLSSKPPITDLLNSVLSAFSYFKEYFPDVVVDRLLVTLAGTIASPLIAKWLTPSVPSDLSLLDGFQETIGQLRQFISGLESQGWCGLEELNVWIEQVPRLWLTQRRCKALNDVRLAISRSSGHIRKVERIEKECISEGSAIPGEHIIEDDWNAEWSDNEEESTPEKPSNKDIPQLESGKTDAGDEDVEETDESWDWGDENDNPPAVGQLQEIAKSRPQTSGHGSAREESRREVILKDSYAITDLPDCILAIISAQISDAENLAKFGFAPYQLVIIIENHANAFQRAHLNLASSRPALLALPTLVVAMFKATAPLFYSHKFTVGQIRLYNDCMYFAEQLRSLSETRSLPKLSSDAESIEKFGKAAYGKELQSQRTVLTDLLDGCQGFSNCSQEPFLGECKNAMAAAVDRVTDVYKEWHPILSRSALLQSIGALMSAAINKLILDIEDLSDISDAESRCLAEFCSSLSKLEELFLPEPSTDANAANQPEAMPMTAMYVPNWLKFQYLINILEGSLADIKYLWTEGELKLEFDAEELVDLIKALFADSDHRKRAIAEIRRASNVP</sequence>
<dbReference type="InParanoid" id="C4JUG2"/>
<organism evidence="3 4">
    <name type="scientific">Uncinocarpus reesii (strain UAMH 1704)</name>
    <dbReference type="NCBI Taxonomy" id="336963"/>
    <lineage>
        <taxon>Eukaryota</taxon>
        <taxon>Fungi</taxon>
        <taxon>Dikarya</taxon>
        <taxon>Ascomycota</taxon>
        <taxon>Pezizomycotina</taxon>
        <taxon>Eurotiomycetes</taxon>
        <taxon>Eurotiomycetidae</taxon>
        <taxon>Onygenales</taxon>
        <taxon>Onygenaceae</taxon>
        <taxon>Uncinocarpus</taxon>
    </lineage>
</organism>
<dbReference type="Proteomes" id="UP000002058">
    <property type="component" value="Unassembled WGS sequence"/>
</dbReference>
<protein>
    <recommendedName>
        <fullName evidence="2">ZW10 C-terminal helical domain-containing protein</fullName>
    </recommendedName>
</protein>
<proteinExistence type="predicted"/>
<dbReference type="Gene3D" id="1.10.357.150">
    <property type="match status" value="1"/>
</dbReference>
<dbReference type="PANTHER" id="PTHR12205:SF0">
    <property type="entry name" value="CENTROMERE_KINETOCHORE PROTEIN ZW10 HOMOLOG"/>
    <property type="match status" value="1"/>
</dbReference>
<dbReference type="InterPro" id="IPR055148">
    <property type="entry name" value="ZW10_C_2"/>
</dbReference>
<dbReference type="GO" id="GO:0005737">
    <property type="term" value="C:cytoplasm"/>
    <property type="evidence" value="ECO:0007669"/>
    <property type="project" value="GOC"/>
</dbReference>
<dbReference type="OMA" id="REVQYSQ"/>
<feature type="compositionally biased region" description="Acidic residues" evidence="1">
    <location>
        <begin position="460"/>
        <end position="478"/>
    </location>
</feature>
<name>C4JUG2_UNCRE</name>
<dbReference type="GO" id="GO:0007094">
    <property type="term" value="P:mitotic spindle assembly checkpoint signaling"/>
    <property type="evidence" value="ECO:0007669"/>
    <property type="project" value="TreeGrafter"/>
</dbReference>
<feature type="region of interest" description="Disordered" evidence="1">
    <location>
        <begin position="432"/>
        <end position="483"/>
    </location>
</feature>
<dbReference type="InterPro" id="IPR046362">
    <property type="entry name" value="Zw10/DSL1_C_sf"/>
</dbReference>
<dbReference type="PANTHER" id="PTHR12205">
    <property type="entry name" value="CENTROMERE/KINETOCHORE PROTEIN ZW10"/>
    <property type="match status" value="1"/>
</dbReference>
<dbReference type="EMBL" id="CH476617">
    <property type="protein sequence ID" value="EEP79923.1"/>
    <property type="molecule type" value="Genomic_DNA"/>
</dbReference>
<keyword evidence="4" id="KW-1185">Reference proteome</keyword>
<dbReference type="KEGG" id="ure:UREG_04765"/>
<dbReference type="GO" id="GO:1990423">
    <property type="term" value="C:RZZ complex"/>
    <property type="evidence" value="ECO:0007669"/>
    <property type="project" value="TreeGrafter"/>
</dbReference>
<feature type="domain" description="ZW10 C-terminal helical" evidence="2">
    <location>
        <begin position="679"/>
        <end position="832"/>
    </location>
</feature>
<dbReference type="eggNOG" id="KOG2163">
    <property type="taxonomic scope" value="Eukaryota"/>
</dbReference>
<dbReference type="OrthoDB" id="534815at2759"/>
<dbReference type="VEuPathDB" id="FungiDB:UREG_04765"/>
<dbReference type="AlphaFoldDB" id="C4JUG2"/>
<dbReference type="Pfam" id="PF22766">
    <property type="entry name" value="ZW10_C2"/>
    <property type="match status" value="1"/>
</dbReference>
<evidence type="ECO:0000259" key="2">
    <source>
        <dbReference type="Pfam" id="PF22766"/>
    </source>
</evidence>
<dbReference type="STRING" id="336963.C4JUG2"/>
<gene>
    <name evidence="3" type="ORF">UREG_04765</name>
</gene>
<dbReference type="HOGENOM" id="CLU_006571_0_0_1"/>
<dbReference type="GO" id="GO:0006888">
    <property type="term" value="P:endoplasmic reticulum to Golgi vesicle-mediated transport"/>
    <property type="evidence" value="ECO:0007669"/>
    <property type="project" value="TreeGrafter"/>
</dbReference>
<dbReference type="GeneID" id="8440102"/>
<dbReference type="RefSeq" id="XP_002584076.1">
    <property type="nucleotide sequence ID" value="XM_002584030.1"/>
</dbReference>
<reference evidence="4" key="1">
    <citation type="journal article" date="2009" name="Genome Res.">
        <title>Comparative genomic analyses of the human fungal pathogens Coccidioides and their relatives.</title>
        <authorList>
            <person name="Sharpton T.J."/>
            <person name="Stajich J.E."/>
            <person name="Rounsley S.D."/>
            <person name="Gardner M.J."/>
            <person name="Wortman J.R."/>
            <person name="Jordar V.S."/>
            <person name="Maiti R."/>
            <person name="Kodira C.D."/>
            <person name="Neafsey D.E."/>
            <person name="Zeng Q."/>
            <person name="Hung C.-Y."/>
            <person name="McMahan C."/>
            <person name="Muszewska A."/>
            <person name="Grynberg M."/>
            <person name="Mandel M.A."/>
            <person name="Kellner E.M."/>
            <person name="Barker B.M."/>
            <person name="Galgiani J.N."/>
            <person name="Orbach M.J."/>
            <person name="Kirkland T.N."/>
            <person name="Cole G.T."/>
            <person name="Henn M.R."/>
            <person name="Birren B.W."/>
            <person name="Taylor J.W."/>
        </authorList>
    </citation>
    <scope>NUCLEOTIDE SEQUENCE [LARGE SCALE GENOMIC DNA]</scope>
    <source>
        <strain evidence="4">UAMH 1704</strain>
    </source>
</reference>
<accession>C4JUG2</accession>